<dbReference type="AlphaFoldDB" id="A0A2V0R9R6"/>
<sequence>MADKIPALVQVDALRLPGINNEAGRVEEDDVLTIGSHDWSISTTNPTLKTYLDQVVLKLSDGGGDTPLFLKASREIRKEAEDAVRELKHETDKIVETARAPQDDLGY</sequence>
<comment type="caution">
    <text evidence="2">The sequence shown here is derived from an EMBL/GenBank/DDBJ whole genome shotgun (WGS) entry which is preliminary data.</text>
</comment>
<dbReference type="EMBL" id="BDQA01000376">
    <property type="protein sequence ID" value="GBH21837.1"/>
    <property type="molecule type" value="Genomic_RNA"/>
</dbReference>
<evidence type="ECO:0000313" key="2">
    <source>
        <dbReference type="EMBL" id="GBH21837.1"/>
    </source>
</evidence>
<name>A0A2V0R9R6_9ZZZZ</name>
<reference evidence="2" key="1">
    <citation type="submission" date="2017-04" db="EMBL/GenBank/DDBJ databases">
        <title>Unveiling RNA virosphere associated with marine microorganisms.</title>
        <authorList>
            <person name="Urayama S."/>
            <person name="Takaki Y."/>
            <person name="Nishi S."/>
            <person name="Yoshida Y."/>
            <person name="Deguchi S."/>
            <person name="Takai K."/>
            <person name="Nunoura T."/>
        </authorList>
    </citation>
    <scope>NUCLEOTIDE SEQUENCE</scope>
</reference>
<keyword evidence="1" id="KW-0175">Coiled coil</keyword>
<accession>A0A2V0R9R6</accession>
<evidence type="ECO:0000256" key="1">
    <source>
        <dbReference type="SAM" id="Coils"/>
    </source>
</evidence>
<proteinExistence type="predicted"/>
<protein>
    <submittedName>
        <fullName evidence="2">Uncharacterized protein</fullName>
    </submittedName>
</protein>
<organism evidence="2">
    <name type="scientific">viral metagenome</name>
    <dbReference type="NCBI Taxonomy" id="1070528"/>
    <lineage>
        <taxon>unclassified sequences</taxon>
        <taxon>metagenomes</taxon>
        <taxon>organismal metagenomes</taxon>
    </lineage>
</organism>
<feature type="coiled-coil region" evidence="1">
    <location>
        <begin position="70"/>
        <end position="97"/>
    </location>
</feature>